<keyword evidence="8 13" id="KW-1133">Transmembrane helix</keyword>
<feature type="domain" description="ABC transporter" evidence="14">
    <location>
        <begin position="352"/>
        <end position="644"/>
    </location>
</feature>
<dbReference type="PROSITE" id="PS50929">
    <property type="entry name" value="ABC_TM1F"/>
    <property type="match status" value="2"/>
</dbReference>
<dbReference type="EMBL" id="SGJD01002296">
    <property type="protein sequence ID" value="KAB0395989.1"/>
    <property type="molecule type" value="Genomic_DNA"/>
</dbReference>
<feature type="transmembrane region" description="Helical" evidence="13">
    <location>
        <begin position="212"/>
        <end position="232"/>
    </location>
</feature>
<evidence type="ECO:0000256" key="11">
    <source>
        <dbReference type="ARBA" id="ARBA00023136"/>
    </source>
</evidence>
<dbReference type="OrthoDB" id="6500128at2759"/>
<feature type="transmembrane region" description="Helical" evidence="13">
    <location>
        <begin position="171"/>
        <end position="192"/>
    </location>
</feature>
<keyword evidence="11 13" id="KW-0472">Membrane</keyword>
<dbReference type="InterPro" id="IPR011527">
    <property type="entry name" value="ABC1_TM_dom"/>
</dbReference>
<feature type="region of interest" description="Disordered" evidence="12">
    <location>
        <begin position="629"/>
        <end position="650"/>
    </location>
</feature>
<keyword evidence="17" id="KW-1185">Reference proteome</keyword>
<evidence type="ECO:0000256" key="3">
    <source>
        <dbReference type="ARBA" id="ARBA00007577"/>
    </source>
</evidence>
<dbReference type="InterPro" id="IPR027417">
    <property type="entry name" value="P-loop_NTPase"/>
</dbReference>
<feature type="domain" description="ABC transmembrane type-1" evidence="15">
    <location>
        <begin position="176"/>
        <end position="250"/>
    </location>
</feature>
<protein>
    <submittedName>
        <fullName evidence="16">Uncharacterized protein</fullName>
    </submittedName>
</protein>
<comment type="similarity">
    <text evidence="3">Belongs to the ABC transporter superfamily. ABCB family. Multidrug resistance exporter (TC 3.A.1.201) subfamily.</text>
</comment>
<dbReference type="GO" id="GO:0090374">
    <property type="term" value="P:oligopeptide export from mitochondrion"/>
    <property type="evidence" value="ECO:0007669"/>
    <property type="project" value="TreeGrafter"/>
</dbReference>
<dbReference type="AlphaFoldDB" id="A0A643C6W9"/>
<comment type="caution">
    <text evidence="16">The sequence shown here is derived from an EMBL/GenBank/DDBJ whole genome shotgun (WGS) entry which is preliminary data.</text>
</comment>
<evidence type="ECO:0000256" key="7">
    <source>
        <dbReference type="ARBA" id="ARBA00022946"/>
    </source>
</evidence>
<evidence type="ECO:0000256" key="10">
    <source>
        <dbReference type="ARBA" id="ARBA00023128"/>
    </source>
</evidence>
<dbReference type="GO" id="GO:0016887">
    <property type="term" value="F:ATP hydrolysis activity"/>
    <property type="evidence" value="ECO:0007669"/>
    <property type="project" value="InterPro"/>
</dbReference>
<dbReference type="PANTHER" id="PTHR43394:SF17">
    <property type="entry name" value="MITOCHONDRIAL POTASSIUM CHANNEL ATP-BINDING SUBUNIT"/>
    <property type="match status" value="1"/>
</dbReference>
<keyword evidence="7" id="KW-0809">Transit peptide</keyword>
<evidence type="ECO:0000256" key="5">
    <source>
        <dbReference type="ARBA" id="ARBA00022692"/>
    </source>
</evidence>
<dbReference type="InterPro" id="IPR017871">
    <property type="entry name" value="ABC_transporter-like_CS"/>
</dbReference>
<dbReference type="GO" id="GO:0005743">
    <property type="term" value="C:mitochondrial inner membrane"/>
    <property type="evidence" value="ECO:0007669"/>
    <property type="project" value="UniProtKB-SubCell"/>
</dbReference>
<dbReference type="GO" id="GO:0015421">
    <property type="term" value="F:ABC-type oligopeptide transporter activity"/>
    <property type="evidence" value="ECO:0007669"/>
    <property type="project" value="TreeGrafter"/>
</dbReference>
<evidence type="ECO:0000256" key="2">
    <source>
        <dbReference type="ARBA" id="ARBA00004273"/>
    </source>
</evidence>
<keyword evidence="9" id="KW-0406">Ion transport</keyword>
<evidence type="ECO:0000256" key="9">
    <source>
        <dbReference type="ARBA" id="ARBA00023065"/>
    </source>
</evidence>
<evidence type="ECO:0000256" key="6">
    <source>
        <dbReference type="ARBA" id="ARBA00022792"/>
    </source>
</evidence>
<dbReference type="Gene3D" id="3.40.50.300">
    <property type="entry name" value="P-loop containing nucleotide triphosphate hydrolases"/>
    <property type="match status" value="2"/>
</dbReference>
<keyword evidence="4" id="KW-0813">Transport</keyword>
<comment type="subcellular location">
    <subcellularLocation>
        <location evidence="2">Mitochondrion inner membrane</location>
    </subcellularLocation>
    <subcellularLocation>
        <location evidence="1">Mitochondrion membrane</location>
        <topology evidence="1">Multi-pass membrane protein</topology>
    </subcellularLocation>
</comment>
<evidence type="ECO:0000313" key="17">
    <source>
        <dbReference type="Proteomes" id="UP000437017"/>
    </source>
</evidence>
<dbReference type="GO" id="GO:0005524">
    <property type="term" value="F:ATP binding"/>
    <property type="evidence" value="ECO:0007669"/>
    <property type="project" value="InterPro"/>
</dbReference>
<evidence type="ECO:0000256" key="12">
    <source>
        <dbReference type="SAM" id="MobiDB-lite"/>
    </source>
</evidence>
<dbReference type="InterPro" id="IPR036640">
    <property type="entry name" value="ABC1_TM_sf"/>
</dbReference>
<evidence type="ECO:0000259" key="14">
    <source>
        <dbReference type="PROSITE" id="PS50893"/>
    </source>
</evidence>
<dbReference type="Pfam" id="PF00005">
    <property type="entry name" value="ABC_tran"/>
    <property type="match status" value="1"/>
</dbReference>
<dbReference type="SUPFAM" id="SSF90123">
    <property type="entry name" value="ABC transporter transmembrane region"/>
    <property type="match status" value="1"/>
</dbReference>
<keyword evidence="10" id="KW-0496">Mitochondrion</keyword>
<dbReference type="InterPro" id="IPR003439">
    <property type="entry name" value="ABC_transporter-like_ATP-bd"/>
</dbReference>
<dbReference type="GO" id="GO:0006811">
    <property type="term" value="P:monoatomic ion transport"/>
    <property type="evidence" value="ECO:0007669"/>
    <property type="project" value="UniProtKB-KW"/>
</dbReference>
<dbReference type="PROSITE" id="PS00211">
    <property type="entry name" value="ABC_TRANSPORTER_1"/>
    <property type="match status" value="1"/>
</dbReference>
<organism evidence="16 17">
    <name type="scientific">Balaenoptera physalus</name>
    <name type="common">Fin whale</name>
    <name type="synonym">Balaena physalus</name>
    <dbReference type="NCBI Taxonomy" id="9770"/>
    <lineage>
        <taxon>Eukaryota</taxon>
        <taxon>Metazoa</taxon>
        <taxon>Chordata</taxon>
        <taxon>Craniata</taxon>
        <taxon>Vertebrata</taxon>
        <taxon>Euteleostomi</taxon>
        <taxon>Mammalia</taxon>
        <taxon>Eutheria</taxon>
        <taxon>Laurasiatheria</taxon>
        <taxon>Artiodactyla</taxon>
        <taxon>Whippomorpha</taxon>
        <taxon>Cetacea</taxon>
        <taxon>Mysticeti</taxon>
        <taxon>Balaenopteridae</taxon>
        <taxon>Balaenoptera</taxon>
    </lineage>
</organism>
<sequence length="650" mass="70021">LAMKLMLLSTNHRRVARGLSGWGPEPTWNRQWSKGEAAVAGCSCSPPTMLVHLFRVGIRGSPVPGKPLLPLRFQTFSAVRSRDGRPSSCLLRAVARLRAQLRARLPRAPPAPGRSPSAWHWVGGVLLGPVVLSKCPRRGLVALCEAEAAPPARSGPGVVEPRFNWKLFWQFLRPHLLVLGAAVVLVEVVAKYTRDHVGSFLTESRSLGTHLLILYGLQGLLTFGYLVLLSRVGERVAADMRRALFSNLLRYFQPRAMGCSAFLSTPQGLRSCTQVAGCLVTLSMLSTRLTLLLMVARATAVADEALGNVRTVRAFAMEQREEELYGAELGGSRCMVLGTLFIGGSLVAGQQLTGGDLMSFLVASQTVQRSMANLSVLFGQLPLPPWLPRKTTVASLLERFYDPTAGTVTLDGQDLRTLDPSWLRGQVIGFISQVPASLSPCGLGPFPFPAPSPAALLGALGGELALFHWSPAFTGVPATAALPLELCSSTSHIWILDVPTAAETPEARRRRLALPGQGGGWDPGPSWLRAPALVRERGATLSGGQKQRLAIARALIKQPSVLILDEATSALDSESERLVQEALDRASAGRTVLVIAHRLSTVRGAHQIVVGTHEELLKKGRLYSELIRRQALDAPPPETPRGPGKQHPKS</sequence>
<name>A0A643C6W9_BALPH</name>
<keyword evidence="6" id="KW-0999">Mitochondrion inner membrane</keyword>
<dbReference type="PROSITE" id="PS50893">
    <property type="entry name" value="ABC_TRANSPORTER_2"/>
    <property type="match status" value="1"/>
</dbReference>
<evidence type="ECO:0000313" key="16">
    <source>
        <dbReference type="EMBL" id="KAB0395989.1"/>
    </source>
</evidence>
<evidence type="ECO:0000256" key="8">
    <source>
        <dbReference type="ARBA" id="ARBA00022989"/>
    </source>
</evidence>
<feature type="non-terminal residue" evidence="16">
    <location>
        <position position="1"/>
    </location>
</feature>
<reference evidence="16 17" key="1">
    <citation type="journal article" date="2019" name="PLoS ONE">
        <title>Genomic analyses reveal an absence of contemporary introgressive admixture between fin whales and blue whales, despite known hybrids.</title>
        <authorList>
            <person name="Westbury M.V."/>
            <person name="Petersen B."/>
            <person name="Lorenzen E.D."/>
        </authorList>
    </citation>
    <scope>NUCLEOTIDE SEQUENCE [LARGE SCALE GENOMIC DNA]</scope>
    <source>
        <strain evidence="16">FinWhale-01</strain>
    </source>
</reference>
<gene>
    <name evidence="16" type="ORF">E2I00_013397</name>
</gene>
<dbReference type="PANTHER" id="PTHR43394">
    <property type="entry name" value="ATP-DEPENDENT PERMEASE MDL1, MITOCHONDRIAL"/>
    <property type="match status" value="1"/>
</dbReference>
<dbReference type="Gene3D" id="1.20.1560.10">
    <property type="entry name" value="ABC transporter type 1, transmembrane domain"/>
    <property type="match status" value="1"/>
</dbReference>
<evidence type="ECO:0000256" key="4">
    <source>
        <dbReference type="ARBA" id="ARBA00022448"/>
    </source>
</evidence>
<evidence type="ECO:0000259" key="15">
    <source>
        <dbReference type="PROSITE" id="PS50929"/>
    </source>
</evidence>
<evidence type="ECO:0000256" key="13">
    <source>
        <dbReference type="SAM" id="Phobius"/>
    </source>
</evidence>
<dbReference type="InterPro" id="IPR039421">
    <property type="entry name" value="Type_1_exporter"/>
</dbReference>
<keyword evidence="5 13" id="KW-0812">Transmembrane</keyword>
<evidence type="ECO:0000256" key="1">
    <source>
        <dbReference type="ARBA" id="ARBA00004225"/>
    </source>
</evidence>
<accession>A0A643C6W9</accession>
<dbReference type="SUPFAM" id="SSF52540">
    <property type="entry name" value="P-loop containing nucleoside triphosphate hydrolases"/>
    <property type="match status" value="1"/>
</dbReference>
<proteinExistence type="inferred from homology"/>
<feature type="domain" description="ABC transmembrane type-1" evidence="15">
    <location>
        <begin position="296"/>
        <end position="383"/>
    </location>
</feature>
<dbReference type="Proteomes" id="UP000437017">
    <property type="component" value="Unassembled WGS sequence"/>
</dbReference>